<dbReference type="OrthoDB" id="5521552at2"/>
<organism evidence="1 2">
    <name type="scientific">Desulfosoma caldarium</name>
    <dbReference type="NCBI Taxonomy" id="610254"/>
    <lineage>
        <taxon>Bacteria</taxon>
        <taxon>Pseudomonadati</taxon>
        <taxon>Thermodesulfobacteriota</taxon>
        <taxon>Syntrophobacteria</taxon>
        <taxon>Syntrophobacterales</taxon>
        <taxon>Syntrophobacteraceae</taxon>
        <taxon>Desulfosoma</taxon>
    </lineage>
</organism>
<dbReference type="RefSeq" id="WP_123290378.1">
    <property type="nucleotide sequence ID" value="NZ_RJVA01000012.1"/>
</dbReference>
<proteinExistence type="predicted"/>
<sequence length="97" mass="11281">MFRRSGKTQRSKHFRARVESCVNTILDLNNHLGEGKIRPEIIKQFLRLKESLQNLSEDRVSEQDVIRIEKATNQLLKEIRAAYGDQQPPVLYAGDHH</sequence>
<keyword evidence="2" id="KW-1185">Reference proteome</keyword>
<evidence type="ECO:0000313" key="1">
    <source>
        <dbReference type="EMBL" id="ROQ92208.1"/>
    </source>
</evidence>
<reference evidence="1 2" key="1">
    <citation type="submission" date="2018-11" db="EMBL/GenBank/DDBJ databases">
        <title>Genomic Encyclopedia of Type Strains, Phase IV (KMG-IV): sequencing the most valuable type-strain genomes for metagenomic binning, comparative biology and taxonomic classification.</title>
        <authorList>
            <person name="Goeker M."/>
        </authorList>
    </citation>
    <scope>NUCLEOTIDE SEQUENCE [LARGE SCALE GENOMIC DNA]</scope>
    <source>
        <strain evidence="1 2">DSM 22027</strain>
    </source>
</reference>
<evidence type="ECO:0000313" key="2">
    <source>
        <dbReference type="Proteomes" id="UP000276223"/>
    </source>
</evidence>
<gene>
    <name evidence="1" type="ORF">EDC27_1906</name>
</gene>
<dbReference type="Proteomes" id="UP000276223">
    <property type="component" value="Unassembled WGS sequence"/>
</dbReference>
<name>A0A3N1UR39_9BACT</name>
<accession>A0A3N1UR39</accession>
<protein>
    <submittedName>
        <fullName evidence="1">Uncharacterized protein</fullName>
    </submittedName>
</protein>
<dbReference type="AlphaFoldDB" id="A0A3N1UR39"/>
<dbReference type="EMBL" id="RJVA01000012">
    <property type="protein sequence ID" value="ROQ92208.1"/>
    <property type="molecule type" value="Genomic_DNA"/>
</dbReference>
<comment type="caution">
    <text evidence="1">The sequence shown here is derived from an EMBL/GenBank/DDBJ whole genome shotgun (WGS) entry which is preliminary data.</text>
</comment>